<keyword evidence="8" id="KW-1185">Reference proteome</keyword>
<dbReference type="GO" id="GO:0046872">
    <property type="term" value="F:metal ion binding"/>
    <property type="evidence" value="ECO:0007669"/>
    <property type="project" value="UniProtKB-KW"/>
</dbReference>
<dbReference type="Proteomes" id="UP000233343">
    <property type="component" value="Unassembled WGS sequence"/>
</dbReference>
<dbReference type="InterPro" id="IPR019307">
    <property type="entry name" value="RNA-bd_AU-1/RNase_E/G"/>
</dbReference>
<accession>A0A2N0ZK15</accession>
<dbReference type="Pfam" id="PF10150">
    <property type="entry name" value="RNase_E_G"/>
    <property type="match status" value="1"/>
</dbReference>
<dbReference type="GO" id="GO:0004540">
    <property type="term" value="F:RNA nuclease activity"/>
    <property type="evidence" value="ECO:0007669"/>
    <property type="project" value="InterPro"/>
</dbReference>
<dbReference type="GO" id="GO:0006364">
    <property type="term" value="P:rRNA processing"/>
    <property type="evidence" value="ECO:0007669"/>
    <property type="project" value="TreeGrafter"/>
</dbReference>
<dbReference type="RefSeq" id="WP_066191697.1">
    <property type="nucleotide sequence ID" value="NZ_JARMMB010000002.1"/>
</dbReference>
<evidence type="ECO:0000259" key="6">
    <source>
        <dbReference type="PROSITE" id="PS50126"/>
    </source>
</evidence>
<sequence>MDKLVINQNTREKRYAIIKKDTVEKIYIEQPAAASSVGDIFLGVVEKVLPGLNAVFVDIGEEKSGFLHRDKLASYVQSNEENAAKQQKSISSFVHQGEKLLVQIEKDATGTKGPRLSGVIEIKGDHLVYMPKGRYVAVSKKLEDRTVREHIRKVGLQLKAEPEGIIMRTSAAHVNEDTIRQELYSLRMEYKQLLQEAERIKKTGIVYSENTFFVKVKDEIQKMNDGEIIVDQLELKNRLQSVSKLPVKFYSGRENIFSAHRLEHEIDKALKRIVWLENGAYLIFDETEALTVIDVNTGKFSGKHNLRDTVIKTNEWAADEAARQIRLRDLAGMILIDFIDMRDEKDRVHILKRMEAALHKDDRQTKLIGFTPLGILQLTRKKTKVSLSESLEQNCAVCDGTGKVLSAETMAYRLERELWEYRNTDEEAVLIECTNEVSAVYKEEDLQRLEEMIHLKVIFTLKEGDKPFYRIKRFGGLLELKQNLH</sequence>
<dbReference type="EMBL" id="PISD01000011">
    <property type="protein sequence ID" value="PKG29816.1"/>
    <property type="molecule type" value="Genomic_DNA"/>
</dbReference>
<dbReference type="PROSITE" id="PS50126">
    <property type="entry name" value="S1"/>
    <property type="match status" value="1"/>
</dbReference>
<evidence type="ECO:0000256" key="3">
    <source>
        <dbReference type="ARBA" id="ARBA00022801"/>
    </source>
</evidence>
<dbReference type="GO" id="GO:0016787">
    <property type="term" value="F:hydrolase activity"/>
    <property type="evidence" value="ECO:0007669"/>
    <property type="project" value="UniProtKB-KW"/>
</dbReference>
<evidence type="ECO:0000256" key="1">
    <source>
        <dbReference type="ARBA" id="ARBA00001946"/>
    </source>
</evidence>
<reference evidence="7 8" key="1">
    <citation type="journal article" date="2010" name="Int. J. Syst. Evol. Microbiol.">
        <title>Bacillus horneckiae sp. nov., isolated from a spacecraft-assembly clean room.</title>
        <authorList>
            <person name="Vaishampayan P."/>
            <person name="Probst A."/>
            <person name="Krishnamurthi S."/>
            <person name="Ghosh S."/>
            <person name="Osman S."/>
            <person name="McDowall A."/>
            <person name="Ruckmani A."/>
            <person name="Mayilraj S."/>
            <person name="Venkateswaran K."/>
        </authorList>
    </citation>
    <scope>NUCLEOTIDE SEQUENCE [LARGE SCALE GENOMIC DNA]</scope>
    <source>
        <strain evidence="8">1PO1SC</strain>
    </source>
</reference>
<evidence type="ECO:0000256" key="4">
    <source>
        <dbReference type="ARBA" id="ARBA00022842"/>
    </source>
</evidence>
<gene>
    <name evidence="7" type="ORF">CWS20_06175</name>
</gene>
<evidence type="ECO:0000256" key="5">
    <source>
        <dbReference type="ARBA" id="ARBA00022884"/>
    </source>
</evidence>
<dbReference type="SMART" id="SM00316">
    <property type="entry name" value="S1"/>
    <property type="match status" value="1"/>
</dbReference>
<evidence type="ECO:0000313" key="8">
    <source>
        <dbReference type="Proteomes" id="UP000233343"/>
    </source>
</evidence>
<proteinExistence type="predicted"/>
<keyword evidence="2" id="KW-0479">Metal-binding</keyword>
<name>A0A2N0ZK15_9BACI</name>
<protein>
    <submittedName>
        <fullName evidence="7">Ribonuclease E/G</fullName>
    </submittedName>
</protein>
<dbReference type="NCBIfam" id="TIGR00757">
    <property type="entry name" value="RNaseEG"/>
    <property type="match status" value="1"/>
</dbReference>
<dbReference type="Gene3D" id="3.40.1260.20">
    <property type="entry name" value="Ribonuclease E, catalytic domain"/>
    <property type="match status" value="1"/>
</dbReference>
<dbReference type="InterPro" id="IPR003029">
    <property type="entry name" value="S1_domain"/>
</dbReference>
<dbReference type="PANTHER" id="PTHR30001">
    <property type="entry name" value="RIBONUCLEASE"/>
    <property type="match status" value="1"/>
</dbReference>
<comment type="caution">
    <text evidence="7">The sequence shown here is derived from an EMBL/GenBank/DDBJ whole genome shotgun (WGS) entry which is preliminary data.</text>
</comment>
<dbReference type="AlphaFoldDB" id="A0A2N0ZK15"/>
<dbReference type="InterPro" id="IPR012340">
    <property type="entry name" value="NA-bd_OB-fold"/>
</dbReference>
<dbReference type="PANTHER" id="PTHR30001:SF0">
    <property type="entry name" value="RIBONUCLEASE G"/>
    <property type="match status" value="1"/>
</dbReference>
<organism evidence="7 8">
    <name type="scientific">Cytobacillus horneckiae</name>
    <dbReference type="NCBI Taxonomy" id="549687"/>
    <lineage>
        <taxon>Bacteria</taxon>
        <taxon>Bacillati</taxon>
        <taxon>Bacillota</taxon>
        <taxon>Bacilli</taxon>
        <taxon>Bacillales</taxon>
        <taxon>Bacillaceae</taxon>
        <taxon>Cytobacillus</taxon>
    </lineage>
</organism>
<dbReference type="CDD" id="cd04453">
    <property type="entry name" value="S1_RNase_E"/>
    <property type="match status" value="1"/>
</dbReference>
<evidence type="ECO:0000313" key="7">
    <source>
        <dbReference type="EMBL" id="PKG29816.1"/>
    </source>
</evidence>
<keyword evidence="4" id="KW-0460">Magnesium</keyword>
<dbReference type="InterPro" id="IPR004659">
    <property type="entry name" value="RNase_E/G"/>
</dbReference>
<dbReference type="GO" id="GO:0003723">
    <property type="term" value="F:RNA binding"/>
    <property type="evidence" value="ECO:0007669"/>
    <property type="project" value="UniProtKB-KW"/>
</dbReference>
<dbReference type="GO" id="GO:0005737">
    <property type="term" value="C:cytoplasm"/>
    <property type="evidence" value="ECO:0007669"/>
    <property type="project" value="TreeGrafter"/>
</dbReference>
<feature type="domain" description="S1 motif" evidence="6">
    <location>
        <begin position="38"/>
        <end position="104"/>
    </location>
</feature>
<keyword evidence="3" id="KW-0378">Hydrolase</keyword>
<evidence type="ECO:0000256" key="2">
    <source>
        <dbReference type="ARBA" id="ARBA00022723"/>
    </source>
</evidence>
<keyword evidence="5" id="KW-0694">RNA-binding</keyword>
<dbReference type="Gene3D" id="2.40.50.140">
    <property type="entry name" value="Nucleic acid-binding proteins"/>
    <property type="match status" value="1"/>
</dbReference>
<dbReference type="SUPFAM" id="SSF50249">
    <property type="entry name" value="Nucleic acid-binding proteins"/>
    <property type="match status" value="1"/>
</dbReference>
<comment type="cofactor">
    <cofactor evidence="1">
        <name>Mg(2+)</name>
        <dbReference type="ChEBI" id="CHEBI:18420"/>
    </cofactor>
</comment>